<proteinExistence type="predicted"/>
<comment type="caution">
    <text evidence="2">The sequence shown here is derived from an EMBL/GenBank/DDBJ whole genome shotgun (WGS) entry which is preliminary data.</text>
</comment>
<evidence type="ECO:0008006" key="4">
    <source>
        <dbReference type="Google" id="ProtNLM"/>
    </source>
</evidence>
<name>A0A1Q3AIT0_ZYGRO</name>
<dbReference type="AlphaFoldDB" id="A0A1Q3AIT0"/>
<evidence type="ECO:0000313" key="2">
    <source>
        <dbReference type="EMBL" id="GAV55648.1"/>
    </source>
</evidence>
<evidence type="ECO:0000313" key="3">
    <source>
        <dbReference type="Proteomes" id="UP000187013"/>
    </source>
</evidence>
<gene>
    <name evidence="2" type="ORF">ZYGR_0AY00400</name>
</gene>
<protein>
    <recommendedName>
        <fullName evidence="4">Protein FMP16, mitochondrial</fullName>
    </recommendedName>
</protein>
<evidence type="ECO:0000256" key="1">
    <source>
        <dbReference type="SAM" id="MobiDB-lite"/>
    </source>
</evidence>
<sequence length="97" mass="11253">MLSLFCRTPVVSRALQQQGSRAFTSTAYRTLPHRKENLTGSEQKEQKDFDENQARLEEMEHSHGKDVDYTHQRSEAELRKTGEDAQIEQNRPDDGVY</sequence>
<feature type="compositionally biased region" description="Basic and acidic residues" evidence="1">
    <location>
        <begin position="33"/>
        <end position="83"/>
    </location>
</feature>
<reference evidence="2 3" key="1">
    <citation type="submission" date="2016-08" db="EMBL/GenBank/DDBJ databases">
        <title>Draft genome sequence of allopolyploid Zygosaccharomyces rouxii.</title>
        <authorList>
            <person name="Watanabe J."/>
            <person name="Uehara K."/>
            <person name="Mogi Y."/>
            <person name="Tsukioka Y."/>
        </authorList>
    </citation>
    <scope>NUCLEOTIDE SEQUENCE [LARGE SCALE GENOMIC DNA]</scope>
    <source>
        <strain evidence="2 3">NBRC 110957</strain>
    </source>
</reference>
<dbReference type="OrthoDB" id="4034641at2759"/>
<organism evidence="2 3">
    <name type="scientific">Zygosaccharomyces rouxii</name>
    <dbReference type="NCBI Taxonomy" id="4956"/>
    <lineage>
        <taxon>Eukaryota</taxon>
        <taxon>Fungi</taxon>
        <taxon>Dikarya</taxon>
        <taxon>Ascomycota</taxon>
        <taxon>Saccharomycotina</taxon>
        <taxon>Saccharomycetes</taxon>
        <taxon>Saccharomycetales</taxon>
        <taxon>Saccharomycetaceae</taxon>
        <taxon>Zygosaccharomyces</taxon>
    </lineage>
</organism>
<feature type="compositionally biased region" description="Polar residues" evidence="1">
    <location>
        <begin position="15"/>
        <end position="28"/>
    </location>
</feature>
<accession>A0A1Q3AIT0</accession>
<dbReference type="EMBL" id="BDGX01000051">
    <property type="protein sequence ID" value="GAV55648.1"/>
    <property type="molecule type" value="Genomic_DNA"/>
</dbReference>
<dbReference type="Proteomes" id="UP000187013">
    <property type="component" value="Unassembled WGS sequence"/>
</dbReference>
<feature type="region of interest" description="Disordered" evidence="1">
    <location>
        <begin position="15"/>
        <end position="97"/>
    </location>
</feature>